<evidence type="ECO:0000313" key="2">
    <source>
        <dbReference type="EMBL" id="SHK20260.1"/>
    </source>
</evidence>
<sequence length="80" mass="9372">MAILVKNEMETFELAENILEIMRRPWGEEEKFPMISVSMGMATFPIDSLEIQRVIQIADRGRYRAKELGGNQYMLERAMF</sequence>
<name>A0A1M6QJG4_9BACL</name>
<dbReference type="InterPro" id="IPR000160">
    <property type="entry name" value="GGDEF_dom"/>
</dbReference>
<dbReference type="SUPFAM" id="SSF55073">
    <property type="entry name" value="Nucleotide cyclase"/>
    <property type="match status" value="1"/>
</dbReference>
<dbReference type="Gene3D" id="3.30.70.270">
    <property type="match status" value="1"/>
</dbReference>
<dbReference type="Pfam" id="PF00990">
    <property type="entry name" value="GGDEF"/>
    <property type="match status" value="1"/>
</dbReference>
<organism evidence="2 3">
    <name type="scientific">Alicyclobacillus tolerans</name>
    <dbReference type="NCBI Taxonomy" id="90970"/>
    <lineage>
        <taxon>Bacteria</taxon>
        <taxon>Bacillati</taxon>
        <taxon>Bacillota</taxon>
        <taxon>Bacilli</taxon>
        <taxon>Bacillales</taxon>
        <taxon>Alicyclobacillaceae</taxon>
        <taxon>Alicyclobacillus</taxon>
    </lineage>
</organism>
<dbReference type="PROSITE" id="PS50887">
    <property type="entry name" value="GGDEF"/>
    <property type="match status" value="1"/>
</dbReference>
<dbReference type="EMBL" id="FRAF01000010">
    <property type="protein sequence ID" value="SHK20260.1"/>
    <property type="molecule type" value="Genomic_DNA"/>
</dbReference>
<protein>
    <submittedName>
        <fullName evidence="2">Diguanylate cyclase, GGDEF domain</fullName>
    </submittedName>
</protein>
<reference evidence="3" key="1">
    <citation type="submission" date="2016-11" db="EMBL/GenBank/DDBJ databases">
        <authorList>
            <person name="Varghese N."/>
            <person name="Submissions S."/>
        </authorList>
    </citation>
    <scope>NUCLEOTIDE SEQUENCE [LARGE SCALE GENOMIC DNA]</scope>
    <source>
        <strain evidence="3">USBA-503</strain>
    </source>
</reference>
<proteinExistence type="predicted"/>
<dbReference type="STRING" id="1830138.SAMN05443507_11021"/>
<keyword evidence="3" id="KW-1185">Reference proteome</keyword>
<gene>
    <name evidence="2" type="ORF">SAMN05443507_11021</name>
</gene>
<accession>A0A1M6QJG4</accession>
<dbReference type="AlphaFoldDB" id="A0A1M6QJG4"/>
<feature type="domain" description="GGDEF" evidence="1">
    <location>
        <begin position="1"/>
        <end position="78"/>
    </location>
</feature>
<evidence type="ECO:0000259" key="1">
    <source>
        <dbReference type="PROSITE" id="PS50887"/>
    </source>
</evidence>
<evidence type="ECO:0000313" key="3">
    <source>
        <dbReference type="Proteomes" id="UP000184016"/>
    </source>
</evidence>
<dbReference type="Proteomes" id="UP000184016">
    <property type="component" value="Unassembled WGS sequence"/>
</dbReference>
<dbReference type="InterPro" id="IPR029787">
    <property type="entry name" value="Nucleotide_cyclase"/>
</dbReference>
<dbReference type="InterPro" id="IPR043128">
    <property type="entry name" value="Rev_trsase/Diguanyl_cyclase"/>
</dbReference>